<sequence>MVSLLESLVFYGRRIELAREKEKEHRISMVGDDSDGERHHRRGFSSRLAVVDFVGDGGSGEISELGSVSREEKREGTWRPATTPATGGLTGAALAHDLWSSTAVCAWMSGGGEPPYLFFSRGTLALVCELDGKVNWERRTPNFSGKSRVGTIGPGPLRFFQRKRK</sequence>
<organism evidence="1 2">
    <name type="scientific">Vigna mungo</name>
    <name type="common">Black gram</name>
    <name type="synonym">Phaseolus mungo</name>
    <dbReference type="NCBI Taxonomy" id="3915"/>
    <lineage>
        <taxon>Eukaryota</taxon>
        <taxon>Viridiplantae</taxon>
        <taxon>Streptophyta</taxon>
        <taxon>Embryophyta</taxon>
        <taxon>Tracheophyta</taxon>
        <taxon>Spermatophyta</taxon>
        <taxon>Magnoliopsida</taxon>
        <taxon>eudicotyledons</taxon>
        <taxon>Gunneridae</taxon>
        <taxon>Pentapetalae</taxon>
        <taxon>rosids</taxon>
        <taxon>fabids</taxon>
        <taxon>Fabales</taxon>
        <taxon>Fabaceae</taxon>
        <taxon>Papilionoideae</taxon>
        <taxon>50 kb inversion clade</taxon>
        <taxon>NPAAA clade</taxon>
        <taxon>indigoferoid/millettioid clade</taxon>
        <taxon>Phaseoleae</taxon>
        <taxon>Vigna</taxon>
    </lineage>
</organism>
<keyword evidence="2" id="KW-1185">Reference proteome</keyword>
<evidence type="ECO:0000313" key="2">
    <source>
        <dbReference type="Proteomes" id="UP001374535"/>
    </source>
</evidence>
<gene>
    <name evidence="1" type="ORF">V8G54_013707</name>
</gene>
<protein>
    <submittedName>
        <fullName evidence="1">Uncharacterized protein</fullName>
    </submittedName>
</protein>
<evidence type="ECO:0000313" key="1">
    <source>
        <dbReference type="EMBL" id="WVZ09177.1"/>
    </source>
</evidence>
<accession>A0AAQ3NGD3</accession>
<dbReference type="AlphaFoldDB" id="A0AAQ3NGD3"/>
<dbReference type="EMBL" id="CP144696">
    <property type="protein sequence ID" value="WVZ09177.1"/>
    <property type="molecule type" value="Genomic_DNA"/>
</dbReference>
<reference evidence="1 2" key="1">
    <citation type="journal article" date="2023" name="Life. Sci Alliance">
        <title>Evolutionary insights into 3D genome organization and epigenetic landscape of Vigna mungo.</title>
        <authorList>
            <person name="Junaid A."/>
            <person name="Singh B."/>
            <person name="Bhatia S."/>
        </authorList>
    </citation>
    <scope>NUCLEOTIDE SEQUENCE [LARGE SCALE GENOMIC DNA]</scope>
    <source>
        <strain evidence="1">Urdbean</strain>
    </source>
</reference>
<name>A0AAQ3NGD3_VIGMU</name>
<dbReference type="Proteomes" id="UP001374535">
    <property type="component" value="Chromosome 5"/>
</dbReference>
<proteinExistence type="predicted"/>